<sequence>MALCPNPQQNKMHQKVFHTYKAVGTHRTAAPVSPKVPFLREPTPVQLGTQLTWSGLLEWSTHQLLSIDFGHFVNQLLHKLNNSKTKHFYFSPLQN</sequence>
<dbReference type="AlphaFoldDB" id="A0A974I260"/>
<proteinExistence type="predicted"/>
<dbReference type="EMBL" id="CM004467">
    <property type="protein sequence ID" value="OCT98431.1"/>
    <property type="molecule type" value="Genomic_DNA"/>
</dbReference>
<dbReference type="Proteomes" id="UP000694892">
    <property type="component" value="Chromosome 1S"/>
</dbReference>
<evidence type="ECO:0000313" key="1">
    <source>
        <dbReference type="EMBL" id="OCT98431.1"/>
    </source>
</evidence>
<reference evidence="2" key="1">
    <citation type="journal article" date="2016" name="Nature">
        <title>Genome evolution in the allotetraploid frog Xenopus laevis.</title>
        <authorList>
            <person name="Session A.M."/>
            <person name="Uno Y."/>
            <person name="Kwon T."/>
            <person name="Chapman J.A."/>
            <person name="Toyoda A."/>
            <person name="Takahashi S."/>
            <person name="Fukui A."/>
            <person name="Hikosaka A."/>
            <person name="Suzuki A."/>
            <person name="Kondo M."/>
            <person name="van Heeringen S.J."/>
            <person name="Quigley I."/>
            <person name="Heinz S."/>
            <person name="Ogino H."/>
            <person name="Ochi H."/>
            <person name="Hellsten U."/>
            <person name="Lyons J.B."/>
            <person name="Simakov O."/>
            <person name="Putnam N."/>
            <person name="Stites J."/>
            <person name="Kuroki Y."/>
            <person name="Tanaka T."/>
            <person name="Michiue T."/>
            <person name="Watanabe M."/>
            <person name="Bogdanovic O."/>
            <person name="Lister R."/>
            <person name="Georgiou G."/>
            <person name="Paranjpe S.S."/>
            <person name="van Kruijsbergen I."/>
            <person name="Shu S."/>
            <person name="Carlson J."/>
            <person name="Kinoshita T."/>
            <person name="Ohta Y."/>
            <person name="Mawaribuchi S."/>
            <person name="Jenkins J."/>
            <person name="Grimwood J."/>
            <person name="Schmutz J."/>
            <person name="Mitros T."/>
            <person name="Mozaffari S.V."/>
            <person name="Suzuki Y."/>
            <person name="Haramoto Y."/>
            <person name="Yamamoto T.S."/>
            <person name="Takagi C."/>
            <person name="Heald R."/>
            <person name="Miller K."/>
            <person name="Haudenschild C."/>
            <person name="Kitzman J."/>
            <person name="Nakayama T."/>
            <person name="Izutsu Y."/>
            <person name="Robert J."/>
            <person name="Fortriede J."/>
            <person name="Burns K."/>
            <person name="Lotay V."/>
            <person name="Karimi K."/>
            <person name="Yasuoka Y."/>
            <person name="Dichmann D.S."/>
            <person name="Flajnik M.F."/>
            <person name="Houston D.W."/>
            <person name="Shendure J."/>
            <person name="DuPasquier L."/>
            <person name="Vize P.D."/>
            <person name="Zorn A.M."/>
            <person name="Ito M."/>
            <person name="Marcotte E.M."/>
            <person name="Wallingford J.B."/>
            <person name="Ito Y."/>
            <person name="Asashima M."/>
            <person name="Ueno N."/>
            <person name="Matsuda Y."/>
            <person name="Veenstra G.J."/>
            <person name="Fujiyama A."/>
            <person name="Harland R.M."/>
            <person name="Taira M."/>
            <person name="Rokhsar D.S."/>
        </authorList>
    </citation>
    <scope>NUCLEOTIDE SEQUENCE [LARGE SCALE GENOMIC DNA]</scope>
    <source>
        <strain evidence="2">J</strain>
    </source>
</reference>
<organism evidence="1 2">
    <name type="scientific">Xenopus laevis</name>
    <name type="common">African clawed frog</name>
    <dbReference type="NCBI Taxonomy" id="8355"/>
    <lineage>
        <taxon>Eukaryota</taxon>
        <taxon>Metazoa</taxon>
        <taxon>Chordata</taxon>
        <taxon>Craniata</taxon>
        <taxon>Vertebrata</taxon>
        <taxon>Euteleostomi</taxon>
        <taxon>Amphibia</taxon>
        <taxon>Batrachia</taxon>
        <taxon>Anura</taxon>
        <taxon>Pipoidea</taxon>
        <taxon>Pipidae</taxon>
        <taxon>Xenopodinae</taxon>
        <taxon>Xenopus</taxon>
        <taxon>Xenopus</taxon>
    </lineage>
</organism>
<name>A0A974I260_XENLA</name>
<evidence type="ECO:0000313" key="2">
    <source>
        <dbReference type="Proteomes" id="UP000694892"/>
    </source>
</evidence>
<protein>
    <submittedName>
        <fullName evidence="1">Uncharacterized protein</fullName>
    </submittedName>
</protein>
<accession>A0A974I260</accession>
<gene>
    <name evidence="1" type="ORF">XELAEV_18010663mg</name>
</gene>